<evidence type="ECO:0000259" key="2">
    <source>
        <dbReference type="PROSITE" id="PS50110"/>
    </source>
</evidence>
<feature type="modified residue" description="4-aspartylphosphate" evidence="1">
    <location>
        <position position="56"/>
    </location>
</feature>
<keyword evidence="5" id="KW-1185">Reference proteome</keyword>
<sequence>MSINVLIVDDSLSACRVLSRHFLLLDVDKVEFCRDARSAIRTLSKYKDDYQIVVVDLHMPEVDGIEFLMRLSKMDFKGGIIIASAMESRIVEAASQLVEASKLRLLGALMKPVTTEQLRVCVERYRLMAFQGNGVSQKGQMSIDEIRRAINSNKVIPYYQAQVDISSGQIKGFEVLCRLQQGTRLQLITPDKFIEVAESNNALNSLTTKLLNSAIPEWALISQFDSCQQCRLSINLTPKQLNQSGWHTRLMQYCEQNLLSPSRLTVEITENQVLDKQRQHSSISQLRMNRIGVAIDDFGTGYTNLSQLCTLPISELKLDRSLVHGIHKDPVSQTILRSMQAIGSKLGIHLVAEGVEDIHDLNYLEQIEDISLQGYLICRPKPYSELVRWLKARERLLQA</sequence>
<feature type="domain" description="Response regulatory" evidence="2">
    <location>
        <begin position="4"/>
        <end position="126"/>
    </location>
</feature>
<dbReference type="PROSITE" id="PS50110">
    <property type="entry name" value="RESPONSE_REGULATORY"/>
    <property type="match status" value="1"/>
</dbReference>
<dbReference type="RefSeq" id="WP_160793933.1">
    <property type="nucleotide sequence ID" value="NZ_JAKEVE010000004.1"/>
</dbReference>
<protein>
    <submittedName>
        <fullName evidence="4">EAL domain-containing protein</fullName>
    </submittedName>
</protein>
<dbReference type="InterPro" id="IPR001633">
    <property type="entry name" value="EAL_dom"/>
</dbReference>
<dbReference type="Pfam" id="PF00563">
    <property type="entry name" value="EAL"/>
    <property type="match status" value="1"/>
</dbReference>
<reference evidence="4 5" key="1">
    <citation type="submission" date="2019-12" db="EMBL/GenBank/DDBJ databases">
        <title>Shewanella insulae sp. nov., isolated from a tidal flat.</title>
        <authorList>
            <person name="Yoon J.-H."/>
        </authorList>
    </citation>
    <scope>NUCLEOTIDE SEQUENCE [LARGE SCALE GENOMIC DNA]</scope>
    <source>
        <strain evidence="4 5">JBTF-M18</strain>
    </source>
</reference>
<dbReference type="EMBL" id="WRPA01000003">
    <property type="protein sequence ID" value="MXR67945.1"/>
    <property type="molecule type" value="Genomic_DNA"/>
</dbReference>
<dbReference type="Gene3D" id="3.40.50.2300">
    <property type="match status" value="1"/>
</dbReference>
<dbReference type="Pfam" id="PF00072">
    <property type="entry name" value="Response_reg"/>
    <property type="match status" value="1"/>
</dbReference>
<dbReference type="GO" id="GO:0000160">
    <property type="term" value="P:phosphorelay signal transduction system"/>
    <property type="evidence" value="ECO:0007669"/>
    <property type="project" value="InterPro"/>
</dbReference>
<dbReference type="GO" id="GO:0071111">
    <property type="term" value="F:cyclic-guanylate-specific phosphodiesterase activity"/>
    <property type="evidence" value="ECO:0007669"/>
    <property type="project" value="InterPro"/>
</dbReference>
<evidence type="ECO:0000313" key="4">
    <source>
        <dbReference type="EMBL" id="MXR67945.1"/>
    </source>
</evidence>
<feature type="domain" description="EAL" evidence="3">
    <location>
        <begin position="139"/>
        <end position="394"/>
    </location>
</feature>
<proteinExistence type="predicted"/>
<dbReference type="Proteomes" id="UP000474778">
    <property type="component" value="Unassembled WGS sequence"/>
</dbReference>
<dbReference type="SMART" id="SM00448">
    <property type="entry name" value="REC"/>
    <property type="match status" value="1"/>
</dbReference>
<dbReference type="SUPFAM" id="SSF52172">
    <property type="entry name" value="CheY-like"/>
    <property type="match status" value="1"/>
</dbReference>
<dbReference type="InterPro" id="IPR001789">
    <property type="entry name" value="Sig_transdc_resp-reg_receiver"/>
</dbReference>
<dbReference type="SMART" id="SM00052">
    <property type="entry name" value="EAL"/>
    <property type="match status" value="1"/>
</dbReference>
<dbReference type="PANTHER" id="PTHR33121">
    <property type="entry name" value="CYCLIC DI-GMP PHOSPHODIESTERASE PDEF"/>
    <property type="match status" value="1"/>
</dbReference>
<evidence type="ECO:0000256" key="1">
    <source>
        <dbReference type="PROSITE-ProRule" id="PRU00169"/>
    </source>
</evidence>
<dbReference type="InterPro" id="IPR011006">
    <property type="entry name" value="CheY-like_superfamily"/>
</dbReference>
<dbReference type="Gene3D" id="3.20.20.450">
    <property type="entry name" value="EAL domain"/>
    <property type="match status" value="1"/>
</dbReference>
<dbReference type="CDD" id="cd01948">
    <property type="entry name" value="EAL"/>
    <property type="match status" value="1"/>
</dbReference>
<dbReference type="InterPro" id="IPR035919">
    <property type="entry name" value="EAL_sf"/>
</dbReference>
<dbReference type="InterPro" id="IPR050706">
    <property type="entry name" value="Cyclic-di-GMP_PDE-like"/>
</dbReference>
<accession>A0A6L7HUT6</accession>
<dbReference type="PANTHER" id="PTHR33121:SF70">
    <property type="entry name" value="SIGNALING PROTEIN YKOW"/>
    <property type="match status" value="1"/>
</dbReference>
<organism evidence="4 5">
    <name type="scientific">Shewanella insulae</name>
    <dbReference type="NCBI Taxonomy" id="2681496"/>
    <lineage>
        <taxon>Bacteria</taxon>
        <taxon>Pseudomonadati</taxon>
        <taxon>Pseudomonadota</taxon>
        <taxon>Gammaproteobacteria</taxon>
        <taxon>Alteromonadales</taxon>
        <taxon>Shewanellaceae</taxon>
        <taxon>Shewanella</taxon>
    </lineage>
</organism>
<dbReference type="SUPFAM" id="SSF141868">
    <property type="entry name" value="EAL domain-like"/>
    <property type="match status" value="1"/>
</dbReference>
<comment type="caution">
    <text evidence="4">The sequence shown here is derived from an EMBL/GenBank/DDBJ whole genome shotgun (WGS) entry which is preliminary data.</text>
</comment>
<dbReference type="AlphaFoldDB" id="A0A6L7HUT6"/>
<evidence type="ECO:0000259" key="3">
    <source>
        <dbReference type="PROSITE" id="PS50883"/>
    </source>
</evidence>
<gene>
    <name evidence="4" type="ORF">GNT65_04565</name>
</gene>
<dbReference type="PROSITE" id="PS50883">
    <property type="entry name" value="EAL"/>
    <property type="match status" value="1"/>
</dbReference>
<evidence type="ECO:0000313" key="5">
    <source>
        <dbReference type="Proteomes" id="UP000474778"/>
    </source>
</evidence>
<keyword evidence="1" id="KW-0597">Phosphoprotein</keyword>
<name>A0A6L7HUT6_9GAMM</name>